<evidence type="ECO:0000256" key="2">
    <source>
        <dbReference type="SAM" id="SignalP"/>
    </source>
</evidence>
<feature type="chain" id="PRO_5046842865" evidence="2">
    <location>
        <begin position="22"/>
        <end position="964"/>
    </location>
</feature>
<feature type="transmembrane region" description="Helical" evidence="1">
    <location>
        <begin position="710"/>
        <end position="728"/>
    </location>
</feature>
<dbReference type="RefSeq" id="WP_340933104.1">
    <property type="nucleotide sequence ID" value="NZ_CP150496.1"/>
</dbReference>
<dbReference type="InterPro" id="IPR050640">
    <property type="entry name" value="Bact_2-comp_sensor_kinase"/>
</dbReference>
<dbReference type="InterPro" id="IPR015943">
    <property type="entry name" value="WD40/YVTN_repeat-like_dom_sf"/>
</dbReference>
<dbReference type="InterPro" id="IPR036890">
    <property type="entry name" value="HATPase_C_sf"/>
</dbReference>
<dbReference type="InterPro" id="IPR011047">
    <property type="entry name" value="Quinoprotein_ADH-like_sf"/>
</dbReference>
<gene>
    <name evidence="5" type="ORF">WG950_13670</name>
</gene>
<keyword evidence="1" id="KW-1133">Transmembrane helix</keyword>
<protein>
    <submittedName>
        <fullName evidence="5">Histidine kinase</fullName>
    </submittedName>
</protein>
<dbReference type="InterPro" id="IPR011123">
    <property type="entry name" value="Y_Y_Y"/>
</dbReference>
<organism evidence="5 6">
    <name type="scientific">Polaribacter marinaquae</name>
    <dbReference type="NCBI Taxonomy" id="1642819"/>
    <lineage>
        <taxon>Bacteria</taxon>
        <taxon>Pseudomonadati</taxon>
        <taxon>Bacteroidota</taxon>
        <taxon>Flavobacteriia</taxon>
        <taxon>Flavobacteriales</taxon>
        <taxon>Flavobacteriaceae</taxon>
    </lineage>
</organism>
<keyword evidence="2" id="KW-0732">Signal</keyword>
<evidence type="ECO:0000259" key="3">
    <source>
        <dbReference type="Pfam" id="PF06580"/>
    </source>
</evidence>
<keyword evidence="6" id="KW-1185">Reference proteome</keyword>
<keyword evidence="5" id="KW-0808">Transferase</keyword>
<proteinExistence type="predicted"/>
<dbReference type="Pfam" id="PF07495">
    <property type="entry name" value="Y_Y_Y"/>
    <property type="match status" value="1"/>
</dbReference>
<feature type="domain" description="Signal transduction histidine kinase internal region" evidence="3">
    <location>
        <begin position="756"/>
        <end position="835"/>
    </location>
</feature>
<dbReference type="InterPro" id="IPR010559">
    <property type="entry name" value="Sig_transdc_His_kin_internal"/>
</dbReference>
<keyword evidence="5" id="KW-0418">Kinase</keyword>
<dbReference type="Gene3D" id="3.30.565.10">
    <property type="entry name" value="Histidine kinase-like ATPase, C-terminal domain"/>
    <property type="match status" value="1"/>
</dbReference>
<evidence type="ECO:0000313" key="6">
    <source>
        <dbReference type="Proteomes" id="UP001491088"/>
    </source>
</evidence>
<keyword evidence="1" id="KW-0472">Membrane</keyword>
<accession>A0ABZ2TR08</accession>
<dbReference type="PANTHER" id="PTHR34220">
    <property type="entry name" value="SENSOR HISTIDINE KINASE YPDA"/>
    <property type="match status" value="1"/>
</dbReference>
<dbReference type="Pfam" id="PF07494">
    <property type="entry name" value="Reg_prop"/>
    <property type="match status" value="1"/>
</dbReference>
<dbReference type="Pfam" id="PF06580">
    <property type="entry name" value="His_kinase"/>
    <property type="match status" value="1"/>
</dbReference>
<dbReference type="InterPro" id="IPR013783">
    <property type="entry name" value="Ig-like_fold"/>
</dbReference>
<keyword evidence="1" id="KW-0812">Transmembrane</keyword>
<reference evidence="5 6" key="1">
    <citation type="submission" date="2024-03" db="EMBL/GenBank/DDBJ databases">
        <authorList>
            <person name="Cao K."/>
        </authorList>
    </citation>
    <scope>NUCLEOTIDE SEQUENCE [LARGE SCALE GENOMIC DNA]</scope>
    <source>
        <strain evidence="5 6">MCCC 1K00696</strain>
    </source>
</reference>
<feature type="signal peptide" evidence="2">
    <location>
        <begin position="1"/>
        <end position="21"/>
    </location>
</feature>
<dbReference type="Gene3D" id="2.130.10.10">
    <property type="entry name" value="YVTN repeat-like/Quinoprotein amine dehydrogenase"/>
    <property type="match status" value="2"/>
</dbReference>
<dbReference type="Gene3D" id="2.60.40.10">
    <property type="entry name" value="Immunoglobulins"/>
    <property type="match status" value="1"/>
</dbReference>
<dbReference type="GO" id="GO:0016301">
    <property type="term" value="F:kinase activity"/>
    <property type="evidence" value="ECO:0007669"/>
    <property type="project" value="UniProtKB-KW"/>
</dbReference>
<dbReference type="PANTHER" id="PTHR34220:SF7">
    <property type="entry name" value="SENSOR HISTIDINE KINASE YPDA"/>
    <property type="match status" value="1"/>
</dbReference>
<dbReference type="EMBL" id="CP150496">
    <property type="protein sequence ID" value="WYW55572.1"/>
    <property type="molecule type" value="Genomic_DNA"/>
</dbReference>
<evidence type="ECO:0000256" key="1">
    <source>
        <dbReference type="SAM" id="Phobius"/>
    </source>
</evidence>
<dbReference type="Proteomes" id="UP001491088">
    <property type="component" value="Chromosome"/>
</dbReference>
<evidence type="ECO:0000259" key="4">
    <source>
        <dbReference type="Pfam" id="PF07495"/>
    </source>
</evidence>
<dbReference type="InterPro" id="IPR011110">
    <property type="entry name" value="Reg_prop"/>
</dbReference>
<sequence>MKLLRILYLFLIICNAISSNAQEPVSIHLTDKDGLPDIEFYSMKEDKEGFIWFASDKGLHRYDGKVFKQFSHPDKKGRSLFNLKIGPEGRVWCNNIAGQFFYVENNKLVLFNDYQKELKGQLADYIFFNKKLLIRQRDNILSVNIKTKEIKSIYKNANTTSIGITMPNQYLFLNRDNNIVLLDTLLKKSSFKLKTKENITFFSHFTKANNKVFIAFRDNILNRSLLVSVDIEHKSTTQIKLPKKIKNSKISRITNINNQLYLATNKGVFITESHQGKLILITHFLKDKMITDIIEDKNNIIWVATLKNGVFVIPNKNLKQFNTFKNVQIIEQKNDSICYLAKRNGELLELNIKTNKLHKNLIIDETPIRALDYNKSNNTLLYFSDYQNLVYSNNYSKKKEITKFGSIKSVAFVNDTTFLISSSSGTKIVNPKNNYTISNIRSHESIYSVINRKIFLADVEGLKVYDENYLKEPNITYKNKPIYSFNIVETNNGLIWVATYDNGILGIKNNKVIYHLNETNGLASNDINCITADNEGLWISTDKGLQYYNSNLNEVKVLTKQDGINSYKIKDLEILGDFLIYTNNLGVYGFNKTKIFKQKEPPSIYLTKISIQEKPVEIKNKYVLDHNKSNVDISFNTKEFQSVKHIIYEYKFAKDKDWTILREEVDFVKFINLAPGNYIFQLRAKNKFSKNYSKTIELNFEVLAPIYQRWWFILIGFLLIVLLTITYVNTKTKRLKRLQAKELEKERISKALVFSQLENLRSQMNPHFIFNALNSIQDYIILNEKKLARQYLVKFSRLIRTYLEHSQETNITLEEEIKALKLYLELEKDRFNNELIFTIFIDDEINTKTIFVPSLFIQPYVENAIKHGLLHKKGSKILNLNFSLNSTNKKIICVVDDNGIGRNASEIIKKRTKFPKSFATRANQKRIDLINSTTTEKIEIEIIDKVADDNKPTGTKIILTIPIQ</sequence>
<name>A0ABZ2TR08_9FLAO</name>
<dbReference type="SUPFAM" id="SSF50998">
    <property type="entry name" value="Quinoprotein alcohol dehydrogenase-like"/>
    <property type="match status" value="1"/>
</dbReference>
<feature type="domain" description="Two component regulator three Y" evidence="4">
    <location>
        <begin position="645"/>
        <end position="703"/>
    </location>
</feature>
<evidence type="ECO:0000313" key="5">
    <source>
        <dbReference type="EMBL" id="WYW55572.1"/>
    </source>
</evidence>